<reference evidence="1" key="1">
    <citation type="journal article" date="2021" name="New Phytol.">
        <title>Evolutionary innovations through gain and loss of genes in the ectomycorrhizal Boletales.</title>
        <authorList>
            <person name="Wu G."/>
            <person name="Miyauchi S."/>
            <person name="Morin E."/>
            <person name="Kuo A."/>
            <person name="Drula E."/>
            <person name="Varga T."/>
            <person name="Kohler A."/>
            <person name="Feng B."/>
            <person name="Cao Y."/>
            <person name="Lipzen A."/>
            <person name="Daum C."/>
            <person name="Hundley H."/>
            <person name="Pangilinan J."/>
            <person name="Johnson J."/>
            <person name="Barry K."/>
            <person name="LaButti K."/>
            <person name="Ng V."/>
            <person name="Ahrendt S."/>
            <person name="Min B."/>
            <person name="Choi I.G."/>
            <person name="Park H."/>
            <person name="Plett J.M."/>
            <person name="Magnuson J."/>
            <person name="Spatafora J.W."/>
            <person name="Nagy L.G."/>
            <person name="Henrissat B."/>
            <person name="Grigoriev I.V."/>
            <person name="Yang Z.L."/>
            <person name="Xu J."/>
            <person name="Martin F.M."/>
        </authorList>
    </citation>
    <scope>NUCLEOTIDE SEQUENCE</scope>
    <source>
        <strain evidence="1">ATCC 28755</strain>
    </source>
</reference>
<organism evidence="1 2">
    <name type="scientific">Hygrophoropsis aurantiaca</name>
    <dbReference type="NCBI Taxonomy" id="72124"/>
    <lineage>
        <taxon>Eukaryota</taxon>
        <taxon>Fungi</taxon>
        <taxon>Dikarya</taxon>
        <taxon>Basidiomycota</taxon>
        <taxon>Agaricomycotina</taxon>
        <taxon>Agaricomycetes</taxon>
        <taxon>Agaricomycetidae</taxon>
        <taxon>Boletales</taxon>
        <taxon>Coniophorineae</taxon>
        <taxon>Hygrophoropsidaceae</taxon>
        <taxon>Hygrophoropsis</taxon>
    </lineage>
</organism>
<name>A0ACB8AQW4_9AGAM</name>
<gene>
    <name evidence="1" type="ORF">BJ138DRAFT_1141540</name>
</gene>
<evidence type="ECO:0000313" key="2">
    <source>
        <dbReference type="Proteomes" id="UP000790377"/>
    </source>
</evidence>
<keyword evidence="2" id="KW-1185">Reference proteome</keyword>
<protein>
    <submittedName>
        <fullName evidence="1">Uncharacterized protein</fullName>
    </submittedName>
</protein>
<dbReference type="EMBL" id="MU267599">
    <property type="protein sequence ID" value="KAH7915534.1"/>
    <property type="molecule type" value="Genomic_DNA"/>
</dbReference>
<accession>A0ACB8AQW4</accession>
<proteinExistence type="predicted"/>
<dbReference type="Proteomes" id="UP000790377">
    <property type="component" value="Unassembled WGS sequence"/>
</dbReference>
<sequence>MSAQCSAIASAMSAKGISYAQLSQRIGVPEPRVIEICTGKSAPTSSEFGSICQVLGITNPPPGHTFR</sequence>
<evidence type="ECO:0000313" key="1">
    <source>
        <dbReference type="EMBL" id="KAH7915534.1"/>
    </source>
</evidence>
<comment type="caution">
    <text evidence="1">The sequence shown here is derived from an EMBL/GenBank/DDBJ whole genome shotgun (WGS) entry which is preliminary data.</text>
</comment>